<dbReference type="Proteomes" id="UP000639010">
    <property type="component" value="Unassembled WGS sequence"/>
</dbReference>
<comment type="caution">
    <text evidence="2">The sequence shown here is derived from an EMBL/GenBank/DDBJ whole genome shotgun (WGS) entry which is preliminary data.</text>
</comment>
<evidence type="ECO:0000313" key="3">
    <source>
        <dbReference type="Proteomes" id="UP000639010"/>
    </source>
</evidence>
<reference evidence="2 3" key="1">
    <citation type="submission" date="2020-10" db="EMBL/GenBank/DDBJ databases">
        <title>Genomic Encyclopedia of Type Strains, Phase IV (KMG-IV): sequencing the most valuable type-strain genomes for metagenomic binning, comparative biology and taxonomic classification.</title>
        <authorList>
            <person name="Goeker M."/>
        </authorList>
    </citation>
    <scope>NUCLEOTIDE SEQUENCE [LARGE SCALE GENOMIC DNA]</scope>
    <source>
        <strain evidence="2 3">DSM 4194</strain>
    </source>
</reference>
<proteinExistence type="predicted"/>
<keyword evidence="3" id="KW-1185">Reference proteome</keyword>
<dbReference type="Pfam" id="PF01610">
    <property type="entry name" value="DDE_Tnp_ISL3"/>
    <property type="match status" value="1"/>
</dbReference>
<organism evidence="2 3">
    <name type="scientific">Desulfomicrobium macestii</name>
    <dbReference type="NCBI Taxonomy" id="90731"/>
    <lineage>
        <taxon>Bacteria</taxon>
        <taxon>Pseudomonadati</taxon>
        <taxon>Thermodesulfobacteriota</taxon>
        <taxon>Desulfovibrionia</taxon>
        <taxon>Desulfovibrionales</taxon>
        <taxon>Desulfomicrobiaceae</taxon>
        <taxon>Desulfomicrobium</taxon>
    </lineage>
</organism>
<feature type="domain" description="Transposase IS204/IS1001/IS1096/IS1165 DDE" evidence="1">
    <location>
        <begin position="2"/>
        <end position="51"/>
    </location>
</feature>
<dbReference type="InterPro" id="IPR002560">
    <property type="entry name" value="Transposase_DDE"/>
</dbReference>
<dbReference type="EMBL" id="JADBGG010000014">
    <property type="protein sequence ID" value="MBE1425487.1"/>
    <property type="molecule type" value="Genomic_DNA"/>
</dbReference>
<evidence type="ECO:0000259" key="1">
    <source>
        <dbReference type="Pfam" id="PF01610"/>
    </source>
</evidence>
<evidence type="ECO:0000313" key="2">
    <source>
        <dbReference type="EMBL" id="MBE1425487.1"/>
    </source>
</evidence>
<name>A0ABR9H460_9BACT</name>
<gene>
    <name evidence="2" type="ORF">H4684_002140</name>
</gene>
<accession>A0ABR9H460</accession>
<sequence length="53" mass="5978">MQEALAANEPLAKAYDLKEELRQIWKQPSKAAATEHREQWMRSALASDVGPLV</sequence>
<protein>
    <recommendedName>
        <fullName evidence="1">Transposase IS204/IS1001/IS1096/IS1165 DDE domain-containing protein</fullName>
    </recommendedName>
</protein>